<dbReference type="PANTHER" id="PTHR31204">
    <property type="entry name" value="SIGMA INTRACELLULAR RECEPTOR 2"/>
    <property type="match status" value="1"/>
</dbReference>
<dbReference type="GO" id="GO:0016020">
    <property type="term" value="C:membrane"/>
    <property type="evidence" value="ECO:0007669"/>
    <property type="project" value="UniProtKB-SubCell"/>
</dbReference>
<reference evidence="8" key="2">
    <citation type="submission" date="2020-02" db="EMBL/GenBank/DDBJ databases">
        <title>Identification and distribution of gene clusters putatively required for synthesis of sphingolipid metabolism inhibitors in phylogenetically diverse species of the filamentous fungus Fusarium.</title>
        <authorList>
            <person name="Kim H.-S."/>
            <person name="Busman M."/>
            <person name="Brown D.W."/>
            <person name="Divon H."/>
            <person name="Uhlig S."/>
            <person name="Proctor R.H."/>
        </authorList>
    </citation>
    <scope>NUCLEOTIDE SEQUENCE</scope>
    <source>
        <strain evidence="8">NRRL 25174</strain>
    </source>
</reference>
<feature type="transmembrane region" description="Helical" evidence="6">
    <location>
        <begin position="69"/>
        <end position="90"/>
    </location>
</feature>
<reference evidence="8" key="1">
    <citation type="journal article" date="2017" name="Mycologia">
        <title>Fusarium algeriense, sp. nov., a novel toxigenic crown rot pathogen of durum wheat from Algeria is nested in the Fusarium burgessii species complex.</title>
        <authorList>
            <person name="Laraba I."/>
            <person name="Keddad A."/>
            <person name="Boureghda H."/>
            <person name="Abdallah N."/>
            <person name="Vaughan M.M."/>
            <person name="Proctor R.H."/>
            <person name="Busman M."/>
            <person name="O'Donnell K."/>
        </authorList>
    </citation>
    <scope>NUCLEOTIDE SEQUENCE</scope>
    <source>
        <strain evidence="8">NRRL 25174</strain>
    </source>
</reference>
<dbReference type="EMBL" id="PVQB02000036">
    <property type="protein sequence ID" value="KAF4345014.1"/>
    <property type="molecule type" value="Genomic_DNA"/>
</dbReference>
<organism evidence="8 9">
    <name type="scientific">Fusarium beomiforme</name>
    <dbReference type="NCBI Taxonomy" id="44412"/>
    <lineage>
        <taxon>Eukaryota</taxon>
        <taxon>Fungi</taxon>
        <taxon>Dikarya</taxon>
        <taxon>Ascomycota</taxon>
        <taxon>Pezizomycotina</taxon>
        <taxon>Sordariomycetes</taxon>
        <taxon>Hypocreomycetidae</taxon>
        <taxon>Hypocreales</taxon>
        <taxon>Nectriaceae</taxon>
        <taxon>Fusarium</taxon>
        <taxon>Fusarium burgessii species complex</taxon>
    </lineage>
</organism>
<evidence type="ECO:0000259" key="7">
    <source>
        <dbReference type="PROSITE" id="PS51751"/>
    </source>
</evidence>
<dbReference type="Pfam" id="PF05241">
    <property type="entry name" value="EBP"/>
    <property type="match status" value="1"/>
</dbReference>
<dbReference type="PROSITE" id="PS51751">
    <property type="entry name" value="EXPERA"/>
    <property type="match status" value="1"/>
</dbReference>
<feature type="transmembrane region" description="Helical" evidence="6">
    <location>
        <begin position="102"/>
        <end position="126"/>
    </location>
</feature>
<keyword evidence="4 5" id="KW-0472">Membrane</keyword>
<feature type="transmembrane region" description="Helical" evidence="6">
    <location>
        <begin position="146"/>
        <end position="165"/>
    </location>
</feature>
<feature type="domain" description="EXPERA" evidence="7">
    <location>
        <begin position="7"/>
        <end position="157"/>
    </location>
</feature>
<evidence type="ECO:0000256" key="3">
    <source>
        <dbReference type="ARBA" id="ARBA00022989"/>
    </source>
</evidence>
<feature type="transmembrane region" description="Helical" evidence="6">
    <location>
        <begin position="9"/>
        <end position="28"/>
    </location>
</feature>
<proteinExistence type="predicted"/>
<evidence type="ECO:0000313" key="8">
    <source>
        <dbReference type="EMBL" id="KAF4345014.1"/>
    </source>
</evidence>
<gene>
    <name evidence="8" type="ORF">FBEOM_1094</name>
</gene>
<accession>A0A9P5E539</accession>
<dbReference type="Proteomes" id="UP000730481">
    <property type="component" value="Unassembled WGS sequence"/>
</dbReference>
<keyword evidence="3 5" id="KW-1133">Transmembrane helix</keyword>
<name>A0A9P5E539_9HYPO</name>
<evidence type="ECO:0000256" key="2">
    <source>
        <dbReference type="ARBA" id="ARBA00022692"/>
    </source>
</evidence>
<protein>
    <recommendedName>
        <fullName evidence="7">EXPERA domain-containing protein</fullName>
    </recommendedName>
</protein>
<evidence type="ECO:0000256" key="4">
    <source>
        <dbReference type="ARBA" id="ARBA00023136"/>
    </source>
</evidence>
<evidence type="ECO:0000256" key="1">
    <source>
        <dbReference type="ARBA" id="ARBA00004141"/>
    </source>
</evidence>
<dbReference type="InterPro" id="IPR051987">
    <property type="entry name" value="Sigma-2_receptor-like"/>
</dbReference>
<keyword evidence="2 5" id="KW-0812">Transmembrane</keyword>
<evidence type="ECO:0000256" key="6">
    <source>
        <dbReference type="SAM" id="Phobius"/>
    </source>
</evidence>
<evidence type="ECO:0000313" key="9">
    <source>
        <dbReference type="Proteomes" id="UP000730481"/>
    </source>
</evidence>
<keyword evidence="9" id="KW-1185">Reference proteome</keyword>
<evidence type="ECO:0000256" key="5">
    <source>
        <dbReference type="PROSITE-ProRule" id="PRU01087"/>
    </source>
</evidence>
<comment type="caution">
    <text evidence="8">The sequence shown here is derived from an EMBL/GenBank/DDBJ whole genome shotgun (WGS) entry which is preliminary data.</text>
</comment>
<comment type="subcellular location">
    <subcellularLocation>
        <location evidence="1">Membrane</location>
        <topology evidence="1">Multi-pass membrane protein</topology>
    </subcellularLocation>
</comment>
<sequence>MAQKPARDWIYLMIIGFQLVGMTLLEFADFYPDFIYSAPSAPLHFLVGVKETYNYYSGDPFFAGKFHGAWFRSFVYVEIFVQFPLAIYLARNLASKKPSSGPVELAGLVYGCLAATSSIPCVAELLEMGPELVSADKKPNLIWGTYFPYALIPGLMAVDMYIRLLRRLNTDTKPKTQ</sequence>
<dbReference type="OrthoDB" id="433124at2759"/>
<dbReference type="InterPro" id="IPR033118">
    <property type="entry name" value="EXPERA"/>
</dbReference>
<dbReference type="PANTHER" id="PTHR31204:SF1">
    <property type="entry name" value="SIGMA INTRACELLULAR RECEPTOR 2"/>
    <property type="match status" value="1"/>
</dbReference>
<dbReference type="AlphaFoldDB" id="A0A9P5E539"/>
<dbReference type="GO" id="GO:0005783">
    <property type="term" value="C:endoplasmic reticulum"/>
    <property type="evidence" value="ECO:0007669"/>
    <property type="project" value="TreeGrafter"/>
</dbReference>